<dbReference type="EMBL" id="CAJVQC010160188">
    <property type="protein sequence ID" value="CAG8848323.1"/>
    <property type="molecule type" value="Genomic_DNA"/>
</dbReference>
<dbReference type="Proteomes" id="UP000789920">
    <property type="component" value="Unassembled WGS sequence"/>
</dbReference>
<protein>
    <submittedName>
        <fullName evidence="1">26145_t:CDS:1</fullName>
    </submittedName>
</protein>
<keyword evidence="2" id="KW-1185">Reference proteome</keyword>
<name>A0ACA9ST53_9GLOM</name>
<sequence>NQGTIFGLLGPNGAGLYKPTEGDATFNGLSISVSINDIYRSIGVYPRRDILWDNLTGISINH</sequence>
<reference evidence="1" key="1">
    <citation type="submission" date="2021-06" db="EMBL/GenBank/DDBJ databases">
        <authorList>
            <person name="Kallberg Y."/>
            <person name="Tangrot J."/>
            <person name="Rosling A."/>
        </authorList>
    </citation>
    <scope>NUCLEOTIDE SEQUENCE</scope>
    <source>
        <strain evidence="1">MA461A</strain>
    </source>
</reference>
<feature type="non-terminal residue" evidence="1">
    <location>
        <position position="1"/>
    </location>
</feature>
<evidence type="ECO:0000313" key="1">
    <source>
        <dbReference type="EMBL" id="CAG8848323.1"/>
    </source>
</evidence>
<organism evidence="1 2">
    <name type="scientific">Racocetra persica</name>
    <dbReference type="NCBI Taxonomy" id="160502"/>
    <lineage>
        <taxon>Eukaryota</taxon>
        <taxon>Fungi</taxon>
        <taxon>Fungi incertae sedis</taxon>
        <taxon>Mucoromycota</taxon>
        <taxon>Glomeromycotina</taxon>
        <taxon>Glomeromycetes</taxon>
        <taxon>Diversisporales</taxon>
        <taxon>Gigasporaceae</taxon>
        <taxon>Racocetra</taxon>
    </lineage>
</organism>
<proteinExistence type="predicted"/>
<comment type="caution">
    <text evidence="1">The sequence shown here is derived from an EMBL/GenBank/DDBJ whole genome shotgun (WGS) entry which is preliminary data.</text>
</comment>
<gene>
    <name evidence="1" type="ORF">RPERSI_LOCUS35063</name>
</gene>
<evidence type="ECO:0000313" key="2">
    <source>
        <dbReference type="Proteomes" id="UP000789920"/>
    </source>
</evidence>
<accession>A0ACA9ST53</accession>